<feature type="region of interest" description="Disordered" evidence="1">
    <location>
        <begin position="439"/>
        <end position="518"/>
    </location>
</feature>
<evidence type="ECO:0000256" key="2">
    <source>
        <dbReference type="SAM" id="Phobius"/>
    </source>
</evidence>
<dbReference type="PANTHER" id="PTHR22094">
    <property type="entry name" value="DIFFUSE PANBRONCHIOLITIS CRITICAL REGION GENE 1"/>
    <property type="match status" value="1"/>
</dbReference>
<dbReference type="InParanoid" id="A0A6P6F0Q5"/>
<dbReference type="CTD" id="135656"/>
<feature type="region of interest" description="Disordered" evidence="1">
    <location>
        <begin position="343"/>
        <end position="409"/>
    </location>
</feature>
<proteinExistence type="predicted"/>
<feature type="compositionally biased region" description="Low complexity" evidence="1">
    <location>
        <begin position="350"/>
        <end position="359"/>
    </location>
</feature>
<keyword evidence="2" id="KW-0812">Transmembrane</keyword>
<sequence length="598" mass="62820">MAQLPRGLCSTLGFQCCLLFLLASWEAVLDTNEALRHSEPGRVEPRPGDGGVAEFQLLASRQRGPDLERRAHRGDLQGPTRWSPQGSEGLGVSTLGRPAVAVAAAIPGRGGVQGPRESPPQLGPAGGRGRAAALLGGAAGEAGSGSTVSRAASRREGAPGKRSPRRTEHGLSAIFTIFLSHPYFYGGLCPLAPILRLSGESRPCLRRSHWPHCSASRNQTSRPLQIHGNPEAKAPLQQHTPFQADSQAEHGGQTVVAHEVTGAHTTPPEHGGQTVVVHEVTGAHTEPSEHGGQTVAAHEVTGAHSEPPEHGGQTMAAHEVTGAHTTPPEHGGPTTVVHEVTGAHTEPPERGGQTTLTQEGTEETTEAQTMSLDHGEKTTSAHKKTISKSTERPEETTSTTEKTASISKNSVEYPKTTTLTTETTKTFIQSIKIPEKTAEAPLTAETTRHTAKATADKSVPVTSPHVKKTGVTHLGPLGSLLPTPSGAHQSPTTSGAPDNKSHPQQTGGHSQTGPHAAATGTQGSFPAWAIVVVVLLAVILLLLFIGLILVSCLSAARHRALARNTEDIDLQDQEGPNSYPVYLMEQQNLGRGQVPFPQ</sequence>
<feature type="compositionally biased region" description="Basic and acidic residues" evidence="1">
    <location>
        <begin position="63"/>
        <end position="75"/>
    </location>
</feature>
<feature type="transmembrane region" description="Helical" evidence="2">
    <location>
        <begin position="527"/>
        <end position="553"/>
    </location>
</feature>
<dbReference type="OrthoDB" id="9838476at2759"/>
<feature type="compositionally biased region" description="Low complexity" evidence="1">
    <location>
        <begin position="396"/>
        <end position="408"/>
    </location>
</feature>
<feature type="region of interest" description="Disordered" evidence="1">
    <location>
        <begin position="210"/>
        <end position="229"/>
    </location>
</feature>
<evidence type="ECO:0000313" key="4">
    <source>
        <dbReference type="Proteomes" id="UP000515203"/>
    </source>
</evidence>
<feature type="region of interest" description="Disordered" evidence="1">
    <location>
        <begin position="283"/>
        <end position="314"/>
    </location>
</feature>
<keyword evidence="4" id="KW-1185">Reference proteome</keyword>
<dbReference type="AlphaFoldDB" id="A0A6P6F0Q5"/>
<reference evidence="5" key="1">
    <citation type="submission" date="2025-08" db="UniProtKB">
        <authorList>
            <consortium name="RefSeq"/>
        </authorList>
    </citation>
    <scope>IDENTIFICATION</scope>
</reference>
<accession>A0A6P6F0Q5</accession>
<keyword evidence="2" id="KW-0472">Membrane</keyword>
<feature type="signal peptide" evidence="3">
    <location>
        <begin position="1"/>
        <end position="27"/>
    </location>
</feature>
<feature type="compositionally biased region" description="Polar residues" evidence="1">
    <location>
        <begin position="487"/>
        <end position="518"/>
    </location>
</feature>
<dbReference type="Proteomes" id="UP000515203">
    <property type="component" value="Unplaced"/>
</dbReference>
<organism evidence="4 5">
    <name type="scientific">Octodon degus</name>
    <name type="common">Degu</name>
    <name type="synonym">Sciurus degus</name>
    <dbReference type="NCBI Taxonomy" id="10160"/>
    <lineage>
        <taxon>Eukaryota</taxon>
        <taxon>Metazoa</taxon>
        <taxon>Chordata</taxon>
        <taxon>Craniata</taxon>
        <taxon>Vertebrata</taxon>
        <taxon>Euteleostomi</taxon>
        <taxon>Mammalia</taxon>
        <taxon>Eutheria</taxon>
        <taxon>Euarchontoglires</taxon>
        <taxon>Glires</taxon>
        <taxon>Rodentia</taxon>
        <taxon>Hystricomorpha</taxon>
        <taxon>Octodontidae</taxon>
        <taxon>Octodon</taxon>
    </lineage>
</organism>
<feature type="region of interest" description="Disordered" evidence="1">
    <location>
        <begin position="107"/>
        <end position="166"/>
    </location>
</feature>
<protein>
    <submittedName>
        <fullName evidence="5">Diffuse panbronchiolitis critical region protein 1</fullName>
    </submittedName>
</protein>
<feature type="region of interest" description="Disordered" evidence="1">
    <location>
        <begin position="61"/>
        <end position="93"/>
    </location>
</feature>
<dbReference type="InterPro" id="IPR026623">
    <property type="entry name" value="MUCL3"/>
</dbReference>
<name>A0A6P6F0Q5_OCTDE</name>
<evidence type="ECO:0000256" key="3">
    <source>
        <dbReference type="SAM" id="SignalP"/>
    </source>
</evidence>
<dbReference type="RefSeq" id="XP_023578175.1">
    <property type="nucleotide sequence ID" value="XM_023722407.1"/>
</dbReference>
<feature type="compositionally biased region" description="Basic and acidic residues" evidence="1">
    <location>
        <begin position="153"/>
        <end position="166"/>
    </location>
</feature>
<keyword evidence="2" id="KW-1133">Transmembrane helix</keyword>
<dbReference type="GeneID" id="101580787"/>
<keyword evidence="3" id="KW-0732">Signal</keyword>
<dbReference type="PANTHER" id="PTHR22094:SF0">
    <property type="entry name" value="MUCIN-LIKE PROTEIN 3"/>
    <property type="match status" value="1"/>
</dbReference>
<feature type="compositionally biased region" description="Low complexity" evidence="1">
    <location>
        <begin position="474"/>
        <end position="486"/>
    </location>
</feature>
<feature type="chain" id="PRO_5028274089" evidence="3">
    <location>
        <begin position="28"/>
        <end position="598"/>
    </location>
</feature>
<gene>
    <name evidence="5" type="primary">Dpcr1</name>
</gene>
<evidence type="ECO:0000313" key="5">
    <source>
        <dbReference type="RefSeq" id="XP_023578175.1"/>
    </source>
</evidence>
<evidence type="ECO:0000256" key="1">
    <source>
        <dbReference type="SAM" id="MobiDB-lite"/>
    </source>
</evidence>